<sequence>MAIDEATVSQELLAPNEGVAAILARHPPGWIGTIYEDGRFIAICLKEAWREPPARLSQVVMRGIGGQNYATDPFYFFVVDD</sequence>
<reference evidence="1 2" key="1">
    <citation type="journal article" date="2016" name="Nat. Commun.">
        <title>Thousands of microbial genomes shed light on interconnected biogeochemical processes in an aquifer system.</title>
        <authorList>
            <person name="Anantharaman K."/>
            <person name="Brown C.T."/>
            <person name="Hug L.A."/>
            <person name="Sharon I."/>
            <person name="Castelle C.J."/>
            <person name="Probst A.J."/>
            <person name="Thomas B.C."/>
            <person name="Singh A."/>
            <person name="Wilkins M.J."/>
            <person name="Karaoz U."/>
            <person name="Brodie E.L."/>
            <person name="Williams K.H."/>
            <person name="Hubbard S.S."/>
            <person name="Banfield J.F."/>
        </authorList>
    </citation>
    <scope>NUCLEOTIDE SEQUENCE [LARGE SCALE GENOMIC DNA]</scope>
</reference>
<proteinExistence type="predicted"/>
<evidence type="ECO:0000313" key="1">
    <source>
        <dbReference type="EMBL" id="OGY52124.1"/>
    </source>
</evidence>
<accession>A0A1G1YIN6</accession>
<protein>
    <submittedName>
        <fullName evidence="1">Uncharacterized protein</fullName>
    </submittedName>
</protein>
<organism evidence="1 2">
    <name type="scientific">Candidatus Buchananbacteria bacterium RIFCSPHIGHO2_02_FULL_56_16</name>
    <dbReference type="NCBI Taxonomy" id="1797542"/>
    <lineage>
        <taxon>Bacteria</taxon>
        <taxon>Candidatus Buchananiibacteriota</taxon>
    </lineage>
</organism>
<dbReference type="AlphaFoldDB" id="A0A1G1YIN6"/>
<gene>
    <name evidence="1" type="ORF">A3J59_01085</name>
</gene>
<dbReference type="EMBL" id="MHIL01000009">
    <property type="protein sequence ID" value="OGY52124.1"/>
    <property type="molecule type" value="Genomic_DNA"/>
</dbReference>
<evidence type="ECO:0000313" key="2">
    <source>
        <dbReference type="Proteomes" id="UP000177310"/>
    </source>
</evidence>
<comment type="caution">
    <text evidence="1">The sequence shown here is derived from an EMBL/GenBank/DDBJ whole genome shotgun (WGS) entry which is preliminary data.</text>
</comment>
<dbReference type="Proteomes" id="UP000177310">
    <property type="component" value="Unassembled WGS sequence"/>
</dbReference>
<name>A0A1G1YIN6_9BACT</name>